<dbReference type="InterPro" id="IPR050007">
    <property type="entry name" value="OtnK"/>
</dbReference>
<comment type="catalytic activity">
    <reaction evidence="7">
        <text>3-dehydro-L-erythronate + ATP = 3-dehydro-4-O-phospho-L-erythronate + ADP + H(+)</text>
        <dbReference type="Rhea" id="RHEA:52552"/>
        <dbReference type="ChEBI" id="CHEBI:15378"/>
        <dbReference type="ChEBI" id="CHEBI:30616"/>
        <dbReference type="ChEBI" id="CHEBI:136592"/>
        <dbReference type="ChEBI" id="CHEBI:136670"/>
        <dbReference type="ChEBI" id="CHEBI:456216"/>
        <dbReference type="EC" id="2.7.1.217"/>
    </reaction>
</comment>
<evidence type="ECO:0000256" key="8">
    <source>
        <dbReference type="ARBA" id="ARBA00036346"/>
    </source>
</evidence>
<evidence type="ECO:0000313" key="16">
    <source>
        <dbReference type="Proteomes" id="UP000600946"/>
    </source>
</evidence>
<keyword evidence="2" id="KW-0808">Transferase</keyword>
<comment type="caution">
    <text evidence="15">The sequence shown here is derived from an EMBL/GenBank/DDBJ whole genome shotgun (WGS) entry which is preliminary data.</text>
</comment>
<proteinExistence type="inferred from homology"/>
<gene>
    <name evidence="15" type="ORF">GCM10010326_40160</name>
</gene>
<evidence type="ECO:0000259" key="14">
    <source>
        <dbReference type="Pfam" id="PF17042"/>
    </source>
</evidence>
<dbReference type="InterPro" id="IPR037051">
    <property type="entry name" value="4-carb_acid_sugar_kinase_N_sf"/>
</dbReference>
<evidence type="ECO:0000256" key="4">
    <source>
        <dbReference type="ARBA" id="ARBA00022777"/>
    </source>
</evidence>
<evidence type="ECO:0000256" key="10">
    <source>
        <dbReference type="ARBA" id="ARBA00039095"/>
    </source>
</evidence>
<comment type="function">
    <text evidence="9">Catalyzes the ATP-dependent phosphorylation of 3-oxo-tetronate to 3-oxo-tetronate 4-phosphate.</text>
</comment>
<dbReference type="Gene3D" id="3.40.980.20">
    <property type="entry name" value="Four-carbon acid sugar kinase, nucleotide binding domain"/>
    <property type="match status" value="1"/>
</dbReference>
<evidence type="ECO:0000313" key="15">
    <source>
        <dbReference type="EMBL" id="GGY41962.1"/>
    </source>
</evidence>
<organism evidence="15 16">
    <name type="scientific">Streptomyces xanthochromogenes</name>
    <dbReference type="NCBI Taxonomy" id="67384"/>
    <lineage>
        <taxon>Bacteria</taxon>
        <taxon>Bacillati</taxon>
        <taxon>Actinomycetota</taxon>
        <taxon>Actinomycetes</taxon>
        <taxon>Kitasatosporales</taxon>
        <taxon>Streptomycetaceae</taxon>
        <taxon>Streptomyces</taxon>
    </lineage>
</organism>
<dbReference type="RefSeq" id="WP_190027852.1">
    <property type="nucleotide sequence ID" value="NZ_BMUU01000006.1"/>
</dbReference>
<evidence type="ECO:0000256" key="6">
    <source>
        <dbReference type="ARBA" id="ARBA00023277"/>
    </source>
</evidence>
<accession>A0ABQ3A917</accession>
<dbReference type="EMBL" id="BMUU01000006">
    <property type="protein sequence ID" value="GGY41962.1"/>
    <property type="molecule type" value="Genomic_DNA"/>
</dbReference>
<sequence>MIGVIADDVTGGTDVAAALRRQGLRTQLCFGMPAGLPARYPADATVISLKTRTSPVLEAVEESRAAARWLIRSGAGQLYFKYCSTFDSTDRGNIGPVLDALGEEVADGRPVVTTPSSPEHGRTQYQGYLFVDGVLLAESPMRHHPLTPMRDSYLPRLLDAQSAHAGCAVLDHTVVAGGSDRIAAARRQHAGHTRYLLADALTDADLYAIARACVELPLLAGAAGLAGALAKVHAERIPSLRDAPASPAPRPDGPAVALAGSCSRRTLEQIDVMRSAGRPVHPLDPLADQDPDRLAGQALAWYDGLGSDVSAAGALIHASMPPPALRAVQDALGADRAASILESTLGRIATGLAARGVTRIVVAGGETSGAVVTALGIEGGQVGAEAARGVPWIHTAAGLNVLLKSGNFGERDLLLTATAAEATTGRTHA</sequence>
<dbReference type="SUPFAM" id="SSF142764">
    <property type="entry name" value="YgbK-like"/>
    <property type="match status" value="1"/>
</dbReference>
<evidence type="ECO:0000256" key="3">
    <source>
        <dbReference type="ARBA" id="ARBA00022741"/>
    </source>
</evidence>
<keyword evidence="3" id="KW-0547">Nucleotide-binding</keyword>
<protein>
    <recommendedName>
        <fullName evidence="11">3-oxo-tetronate kinase</fullName>
        <ecNumber evidence="10">2.7.1.217</ecNumber>
    </recommendedName>
    <alternativeName>
        <fullName evidence="12">3-dehydrotetronate 4-kinase</fullName>
    </alternativeName>
</protein>
<feature type="domain" description="Four-carbon acid sugar kinase N-terminal" evidence="13">
    <location>
        <begin position="2"/>
        <end position="229"/>
    </location>
</feature>
<feature type="domain" description="Four-carbon acid sugar kinase nucleotide binding" evidence="14">
    <location>
        <begin position="256"/>
        <end position="414"/>
    </location>
</feature>
<keyword evidence="6" id="KW-0119">Carbohydrate metabolism</keyword>
<evidence type="ECO:0000256" key="5">
    <source>
        <dbReference type="ARBA" id="ARBA00022840"/>
    </source>
</evidence>
<evidence type="ECO:0000256" key="7">
    <source>
        <dbReference type="ARBA" id="ARBA00035898"/>
    </source>
</evidence>
<name>A0ABQ3A917_9ACTN</name>
<dbReference type="NCBIfam" id="NF043035">
    <property type="entry name" value="OxoTetrKin"/>
    <property type="match status" value="1"/>
</dbReference>
<dbReference type="EC" id="2.7.1.217" evidence="10"/>
<dbReference type="GeneID" id="96291956"/>
<evidence type="ECO:0000256" key="2">
    <source>
        <dbReference type="ARBA" id="ARBA00022679"/>
    </source>
</evidence>
<dbReference type="Pfam" id="PF17042">
    <property type="entry name" value="NBD_C"/>
    <property type="match status" value="1"/>
</dbReference>
<dbReference type="Gene3D" id="3.40.50.10840">
    <property type="entry name" value="Putative sugar-binding, N-terminal domain"/>
    <property type="match status" value="1"/>
</dbReference>
<dbReference type="GO" id="GO:0016301">
    <property type="term" value="F:kinase activity"/>
    <property type="evidence" value="ECO:0007669"/>
    <property type="project" value="UniProtKB-KW"/>
</dbReference>
<keyword evidence="16" id="KW-1185">Reference proteome</keyword>
<dbReference type="InterPro" id="IPR031475">
    <property type="entry name" value="NBD_C"/>
</dbReference>
<evidence type="ECO:0000256" key="1">
    <source>
        <dbReference type="ARBA" id="ARBA00005715"/>
    </source>
</evidence>
<comment type="catalytic activity">
    <reaction evidence="8">
        <text>3-dehydro-D-erythronate + ATP = 3-dehydro-4-O-phospho-D-erythronate + ADP + H(+)</text>
        <dbReference type="Rhea" id="RHEA:52556"/>
        <dbReference type="ChEBI" id="CHEBI:15378"/>
        <dbReference type="ChEBI" id="CHEBI:30616"/>
        <dbReference type="ChEBI" id="CHEBI:57958"/>
        <dbReference type="ChEBI" id="CHEBI:136593"/>
        <dbReference type="ChEBI" id="CHEBI:456216"/>
        <dbReference type="EC" id="2.7.1.217"/>
    </reaction>
</comment>
<evidence type="ECO:0000256" key="12">
    <source>
        <dbReference type="ARBA" id="ARBA00041377"/>
    </source>
</evidence>
<comment type="similarity">
    <text evidence="1">Belongs to the four-carbon acid sugar kinase family.</text>
</comment>
<evidence type="ECO:0000256" key="9">
    <source>
        <dbReference type="ARBA" id="ARBA00037335"/>
    </source>
</evidence>
<evidence type="ECO:0000256" key="11">
    <source>
        <dbReference type="ARBA" id="ARBA00039461"/>
    </source>
</evidence>
<keyword evidence="5" id="KW-0067">ATP-binding</keyword>
<keyword evidence="4 15" id="KW-0418">Kinase</keyword>
<dbReference type="InterPro" id="IPR010737">
    <property type="entry name" value="4-carb_acid_sugar_kinase_N"/>
</dbReference>
<evidence type="ECO:0000259" key="13">
    <source>
        <dbReference type="Pfam" id="PF07005"/>
    </source>
</evidence>
<dbReference type="Proteomes" id="UP000600946">
    <property type="component" value="Unassembled WGS sequence"/>
</dbReference>
<dbReference type="InterPro" id="IPR042213">
    <property type="entry name" value="NBD_C_sf"/>
</dbReference>
<dbReference type="Pfam" id="PF07005">
    <property type="entry name" value="SBD_N"/>
    <property type="match status" value="1"/>
</dbReference>
<reference evidence="16" key="1">
    <citation type="journal article" date="2019" name="Int. J. Syst. Evol. Microbiol.">
        <title>The Global Catalogue of Microorganisms (GCM) 10K type strain sequencing project: providing services to taxonomists for standard genome sequencing and annotation.</title>
        <authorList>
            <consortium name="The Broad Institute Genomics Platform"/>
            <consortium name="The Broad Institute Genome Sequencing Center for Infectious Disease"/>
            <person name="Wu L."/>
            <person name="Ma J."/>
        </authorList>
    </citation>
    <scope>NUCLEOTIDE SEQUENCE [LARGE SCALE GENOMIC DNA]</scope>
    <source>
        <strain evidence="16">JCM 4594</strain>
    </source>
</reference>